<keyword evidence="8" id="KW-1185">Reference proteome</keyword>
<accession>A0A0S4KQX7</accession>
<reference evidence="8" key="1">
    <citation type="submission" date="2015-09" db="EMBL/GenBank/DDBJ databases">
        <authorList>
            <person name="Daims H."/>
        </authorList>
    </citation>
    <scope>NUCLEOTIDE SEQUENCE [LARGE SCALE GENOMIC DNA]</scope>
</reference>
<evidence type="ECO:0000256" key="3">
    <source>
        <dbReference type="SAM" id="MobiDB-lite"/>
    </source>
</evidence>
<proteinExistence type="inferred from homology"/>
<gene>
    <name evidence="7" type="primary">hlyD</name>
    <name evidence="7" type="ORF">NITINOP_1879</name>
</gene>
<name>A0A0S4KQX7_9BACT</name>
<dbReference type="GO" id="GO:1990281">
    <property type="term" value="C:efflux pump complex"/>
    <property type="evidence" value="ECO:0007669"/>
    <property type="project" value="TreeGrafter"/>
</dbReference>
<dbReference type="GO" id="GO:0015562">
    <property type="term" value="F:efflux transmembrane transporter activity"/>
    <property type="evidence" value="ECO:0007669"/>
    <property type="project" value="TreeGrafter"/>
</dbReference>
<dbReference type="Gene3D" id="2.40.30.170">
    <property type="match status" value="1"/>
</dbReference>
<dbReference type="Pfam" id="PF25876">
    <property type="entry name" value="HH_MFP_RND"/>
    <property type="match status" value="1"/>
</dbReference>
<evidence type="ECO:0000259" key="4">
    <source>
        <dbReference type="Pfam" id="PF25876"/>
    </source>
</evidence>
<feature type="domain" description="Multidrug resistance protein MdtA-like alpha-helical hairpin" evidence="4">
    <location>
        <begin position="135"/>
        <end position="199"/>
    </location>
</feature>
<feature type="domain" description="Multidrug resistance protein MdtA-like barrel-sandwich hybrid" evidence="5">
    <location>
        <begin position="87"/>
        <end position="233"/>
    </location>
</feature>
<dbReference type="AlphaFoldDB" id="A0A0S4KQX7"/>
<keyword evidence="2" id="KW-0175">Coiled coil</keyword>
<dbReference type="Proteomes" id="UP000066284">
    <property type="component" value="Chromosome 1"/>
</dbReference>
<sequence length="412" mass="43654">MTPPPSGDVDLSILRMPREEPPPSGRPGSWRKRLAGAVAVGLIVPALVRLLPLSEPILEVDTAPVRLIGGTSAEAPLTASGYVVAQRQASVASKGTGRLEYLGIAIGSRVKAGEVIARIEQADMLALQRQARARLEVAHATLENARAELQDARLAYDRAKALLPDQFISQSEFDVAANRLRKAEASVRSASAAIAAAEADVLTADVMMENTKIRAPFDGIVLKKFAEVGEIVAPMAGATNARGAVALIGDMATLAVEVDISESAITKVAPGRPAEITLDALPGVRYQGTIEQIVPTADRSKGTVSAKIRFLDLDDRVLPEMSAKVSFLPSAQSGSGESPRFLVPAVSLITKENRTVLYVLDHDVAREVAVEEVLRQNSDSEVRGNLSSTARVILMPPSSLTNGTRVRAGSVR</sequence>
<evidence type="ECO:0000256" key="2">
    <source>
        <dbReference type="SAM" id="Coils"/>
    </source>
</evidence>
<dbReference type="OrthoDB" id="9775513at2"/>
<dbReference type="NCBIfam" id="TIGR01730">
    <property type="entry name" value="RND_mfp"/>
    <property type="match status" value="1"/>
</dbReference>
<dbReference type="InterPro" id="IPR058625">
    <property type="entry name" value="MdtA-like_BSH"/>
</dbReference>
<comment type="similarity">
    <text evidence="1">Belongs to the membrane fusion protein (MFP) (TC 8.A.1) family.</text>
</comment>
<evidence type="ECO:0000313" key="7">
    <source>
        <dbReference type="EMBL" id="CUQ66851.1"/>
    </source>
</evidence>
<evidence type="ECO:0000313" key="8">
    <source>
        <dbReference type="Proteomes" id="UP000066284"/>
    </source>
</evidence>
<evidence type="ECO:0000259" key="6">
    <source>
        <dbReference type="Pfam" id="PF25954"/>
    </source>
</evidence>
<dbReference type="PANTHER" id="PTHR30469:SF38">
    <property type="entry name" value="HLYD FAMILY SECRETION PROTEIN"/>
    <property type="match status" value="1"/>
</dbReference>
<dbReference type="STRING" id="1715989.NITINOP_1879"/>
<feature type="coiled-coil region" evidence="2">
    <location>
        <begin position="128"/>
        <end position="200"/>
    </location>
</feature>
<dbReference type="EMBL" id="LN885086">
    <property type="protein sequence ID" value="CUQ66851.1"/>
    <property type="molecule type" value="Genomic_DNA"/>
</dbReference>
<dbReference type="RefSeq" id="WP_062484789.1">
    <property type="nucleotide sequence ID" value="NZ_LN885086.1"/>
</dbReference>
<evidence type="ECO:0000259" key="5">
    <source>
        <dbReference type="Pfam" id="PF25917"/>
    </source>
</evidence>
<dbReference type="PANTHER" id="PTHR30469">
    <property type="entry name" value="MULTIDRUG RESISTANCE PROTEIN MDTA"/>
    <property type="match status" value="1"/>
</dbReference>
<dbReference type="Gene3D" id="1.10.287.470">
    <property type="entry name" value="Helix hairpin bin"/>
    <property type="match status" value="1"/>
</dbReference>
<dbReference type="InterPro" id="IPR058792">
    <property type="entry name" value="Beta-barrel_RND_2"/>
</dbReference>
<evidence type="ECO:0000256" key="1">
    <source>
        <dbReference type="ARBA" id="ARBA00009477"/>
    </source>
</evidence>
<feature type="region of interest" description="Disordered" evidence="3">
    <location>
        <begin position="1"/>
        <end position="29"/>
    </location>
</feature>
<organism evidence="7 8">
    <name type="scientific">Candidatus Nitrospira inopinata</name>
    <dbReference type="NCBI Taxonomy" id="1715989"/>
    <lineage>
        <taxon>Bacteria</taxon>
        <taxon>Pseudomonadati</taxon>
        <taxon>Nitrospirota</taxon>
        <taxon>Nitrospiria</taxon>
        <taxon>Nitrospirales</taxon>
        <taxon>Nitrospiraceae</taxon>
        <taxon>Nitrospira</taxon>
    </lineage>
</organism>
<feature type="domain" description="CusB-like beta-barrel" evidence="6">
    <location>
        <begin position="256"/>
        <end position="327"/>
    </location>
</feature>
<protein>
    <submittedName>
        <fullName evidence="7">Secretion protein HlyD</fullName>
    </submittedName>
</protein>
<dbReference type="Pfam" id="PF25954">
    <property type="entry name" value="Beta-barrel_RND_2"/>
    <property type="match status" value="1"/>
</dbReference>
<dbReference type="Pfam" id="PF25917">
    <property type="entry name" value="BSH_RND"/>
    <property type="match status" value="1"/>
</dbReference>
<dbReference type="InterPro" id="IPR058624">
    <property type="entry name" value="MdtA-like_HH"/>
</dbReference>
<dbReference type="InterPro" id="IPR006143">
    <property type="entry name" value="RND_pump_MFP"/>
</dbReference>
<dbReference type="Gene3D" id="2.40.50.100">
    <property type="match status" value="1"/>
</dbReference>
<dbReference type="KEGG" id="nio:NITINOP_1879"/>
<dbReference type="SUPFAM" id="SSF111369">
    <property type="entry name" value="HlyD-like secretion proteins"/>
    <property type="match status" value="1"/>
</dbReference>